<gene>
    <name evidence="4" type="ORF">BN1050_01309</name>
</gene>
<dbReference type="HOGENOM" id="CLU_040273_4_0_9"/>
<evidence type="ECO:0000256" key="1">
    <source>
        <dbReference type="ARBA" id="ARBA00009108"/>
    </source>
</evidence>
<dbReference type="PANTHER" id="PTHR37313:SF2">
    <property type="entry name" value="UPF0749 PROTEIN YLXX"/>
    <property type="match status" value="1"/>
</dbReference>
<evidence type="ECO:0000256" key="3">
    <source>
        <dbReference type="SAM" id="Phobius"/>
    </source>
</evidence>
<accession>A0A078MAY8</accession>
<dbReference type="EMBL" id="LN483074">
    <property type="protein sequence ID" value="CEA02597.1"/>
    <property type="molecule type" value="Genomic_DNA"/>
</dbReference>
<protein>
    <recommendedName>
        <fullName evidence="5">Division initiation protein</fullName>
    </recommendedName>
</protein>
<name>A0A078MAY8_9BACL</name>
<dbReference type="PANTHER" id="PTHR37313">
    <property type="entry name" value="UPF0749 PROTEIN RV1825"/>
    <property type="match status" value="1"/>
</dbReference>
<reference evidence="4" key="1">
    <citation type="submission" date="2014-07" db="EMBL/GenBank/DDBJ databases">
        <authorList>
            <person name="Urmite Genomes Urmite Genomes"/>
        </authorList>
    </citation>
    <scope>NUCLEOTIDE SEQUENCE</scope>
    <source>
        <strain evidence="4">13S34_air</strain>
    </source>
</reference>
<dbReference type="Gene3D" id="3.30.70.1880">
    <property type="entry name" value="Protein of unknown function DUF881"/>
    <property type="match status" value="1"/>
</dbReference>
<proteinExistence type="inferred from homology"/>
<evidence type="ECO:0000256" key="2">
    <source>
        <dbReference type="SAM" id="Coils"/>
    </source>
</evidence>
<feature type="transmembrane region" description="Helical" evidence="3">
    <location>
        <begin position="12"/>
        <end position="31"/>
    </location>
</feature>
<sequence length="233" mass="26223">MKHFVFSRKQFFMLVVCIAAGFIIGYAYNLAKKERMMTITDLQTYEREDNYREQLIDQQERNKQLTAEVHDLTNAVRDYEKKVADTDYEQVVEEADDLRLMLGNISTKGKGVKVTLADADYNPASVNPNEYIVHESHVFTVINELKIAGAEAVAVNGHRLRTNSYIRCTGPVIVVDGKQFPAPFTIEAIGDNATINASLNLRGGVLDQLLHDNIVVTVEENRMIEMVANKQGV</sequence>
<dbReference type="PATRIC" id="fig|1461583.4.peg.1268"/>
<keyword evidence="2" id="KW-0175">Coiled coil</keyword>
<keyword evidence="3" id="KW-1133">Transmembrane helix</keyword>
<organism evidence="4">
    <name type="scientific">Metalysinibacillus saudimassiliensis</name>
    <dbReference type="NCBI Taxonomy" id="1461583"/>
    <lineage>
        <taxon>Bacteria</taxon>
        <taxon>Bacillati</taxon>
        <taxon>Bacillota</taxon>
        <taxon>Bacilli</taxon>
        <taxon>Bacillales</taxon>
        <taxon>Caryophanaceae</taxon>
        <taxon>Metalysinibacillus</taxon>
    </lineage>
</organism>
<comment type="similarity">
    <text evidence="1">Belongs to the UPF0749 family.</text>
</comment>
<dbReference type="InterPro" id="IPR010273">
    <property type="entry name" value="DUF881"/>
</dbReference>
<keyword evidence="3" id="KW-0812">Transmembrane</keyword>
<evidence type="ECO:0000313" key="4">
    <source>
        <dbReference type="EMBL" id="CEA02597.1"/>
    </source>
</evidence>
<dbReference type="AlphaFoldDB" id="A0A078MAY8"/>
<dbReference type="Pfam" id="PF05949">
    <property type="entry name" value="DUF881"/>
    <property type="match status" value="1"/>
</dbReference>
<keyword evidence="3" id="KW-0472">Membrane</keyword>
<feature type="coiled-coil region" evidence="2">
    <location>
        <begin position="48"/>
        <end position="82"/>
    </location>
</feature>
<evidence type="ECO:0008006" key="5">
    <source>
        <dbReference type="Google" id="ProtNLM"/>
    </source>
</evidence>